<name>A0ABW1SKH3_9LACO</name>
<reference evidence="3" key="1">
    <citation type="journal article" date="2019" name="Int. J. Syst. Evol. Microbiol.">
        <title>The Global Catalogue of Microorganisms (GCM) 10K type strain sequencing project: providing services to taxonomists for standard genome sequencing and annotation.</title>
        <authorList>
            <consortium name="The Broad Institute Genomics Platform"/>
            <consortium name="The Broad Institute Genome Sequencing Center for Infectious Disease"/>
            <person name="Wu L."/>
            <person name="Ma J."/>
        </authorList>
    </citation>
    <scope>NUCLEOTIDE SEQUENCE [LARGE SCALE GENOMIC DNA]</scope>
    <source>
        <strain evidence="3">CCM 8930</strain>
    </source>
</reference>
<protein>
    <submittedName>
        <fullName evidence="2">Iron chaperone</fullName>
    </submittedName>
</protein>
<feature type="domain" description="YdhG-like" evidence="1">
    <location>
        <begin position="24"/>
        <end position="119"/>
    </location>
</feature>
<evidence type="ECO:0000259" key="1">
    <source>
        <dbReference type="Pfam" id="PF08818"/>
    </source>
</evidence>
<dbReference type="Pfam" id="PF08818">
    <property type="entry name" value="DUF1801"/>
    <property type="match status" value="1"/>
</dbReference>
<gene>
    <name evidence="2" type="ORF">ACFP1L_07620</name>
</gene>
<organism evidence="2 3">
    <name type="scientific">Lactiplantibacillus nangangensis</name>
    <dbReference type="NCBI Taxonomy" id="2559917"/>
    <lineage>
        <taxon>Bacteria</taxon>
        <taxon>Bacillati</taxon>
        <taxon>Bacillota</taxon>
        <taxon>Bacilli</taxon>
        <taxon>Lactobacillales</taxon>
        <taxon>Lactobacillaceae</taxon>
        <taxon>Lactiplantibacillus</taxon>
    </lineage>
</organism>
<evidence type="ECO:0000313" key="3">
    <source>
        <dbReference type="Proteomes" id="UP001596171"/>
    </source>
</evidence>
<sequence length="134" mass="15591">MATELAPNLTAFHDFMTKITVAEQRAQLTTLLNWVTTNFPQSEPRFAWNQPMFTDHETFIIGFNVAKDHLNIALEQPTLTHFQAEINVAGYQTTKQLWQVKTKQPVETDLLKRAIQFNIESKQDITTFWRPKLN</sequence>
<dbReference type="Proteomes" id="UP001596171">
    <property type="component" value="Unassembled WGS sequence"/>
</dbReference>
<dbReference type="InterPro" id="IPR014922">
    <property type="entry name" value="YdhG-like"/>
</dbReference>
<proteinExistence type="predicted"/>
<dbReference type="RefSeq" id="WP_137615354.1">
    <property type="nucleotide sequence ID" value="NZ_BJDI01000002.1"/>
</dbReference>
<comment type="caution">
    <text evidence="2">The sequence shown here is derived from an EMBL/GenBank/DDBJ whole genome shotgun (WGS) entry which is preliminary data.</text>
</comment>
<dbReference type="Gene3D" id="3.90.1150.200">
    <property type="match status" value="1"/>
</dbReference>
<accession>A0ABW1SKH3</accession>
<dbReference type="SUPFAM" id="SSF159888">
    <property type="entry name" value="YdhG-like"/>
    <property type="match status" value="1"/>
</dbReference>
<evidence type="ECO:0000313" key="2">
    <source>
        <dbReference type="EMBL" id="MFC6201739.1"/>
    </source>
</evidence>
<dbReference type="EMBL" id="JBHSSE010000016">
    <property type="protein sequence ID" value="MFC6201739.1"/>
    <property type="molecule type" value="Genomic_DNA"/>
</dbReference>
<keyword evidence="3" id="KW-1185">Reference proteome</keyword>